<dbReference type="EMBL" id="FMXO01000002">
    <property type="protein sequence ID" value="SDB08031.1"/>
    <property type="molecule type" value="Genomic_DNA"/>
</dbReference>
<dbReference type="AlphaFoldDB" id="A0A1G6AHZ5"/>
<dbReference type="InterPro" id="IPR000119">
    <property type="entry name" value="Hist_DNA-bd"/>
</dbReference>
<dbReference type="RefSeq" id="WP_092116634.1">
    <property type="nucleotide sequence ID" value="NZ_FMXO01000002.1"/>
</dbReference>
<protein>
    <submittedName>
        <fullName evidence="1">Uncharacterized protein</fullName>
    </submittedName>
</protein>
<dbReference type="Proteomes" id="UP000198771">
    <property type="component" value="Unassembled WGS sequence"/>
</dbReference>
<sequence>MIEKRTYINALKDGLSEVVKDDATAEKIVDAIFSVPAKTLKDGNAVDLPQLGSLSIDKGQGDDFLTYHPENALVKCVLKQ</sequence>
<accession>A0A1G6AHZ5</accession>
<proteinExistence type="predicted"/>
<dbReference type="OrthoDB" id="5458292at2"/>
<dbReference type="GO" id="GO:0030527">
    <property type="term" value="F:structural constituent of chromatin"/>
    <property type="evidence" value="ECO:0007669"/>
    <property type="project" value="InterPro"/>
</dbReference>
<gene>
    <name evidence="1" type="ORF">SAMN05660653_00360</name>
</gene>
<name>A0A1G6AHZ5_9BACT</name>
<keyword evidence="2" id="KW-1185">Reference proteome</keyword>
<dbReference type="Pfam" id="PF00216">
    <property type="entry name" value="Bac_DNA_binding"/>
    <property type="match status" value="1"/>
</dbReference>
<reference evidence="1 2" key="1">
    <citation type="submission" date="2016-10" db="EMBL/GenBank/DDBJ databases">
        <authorList>
            <person name="de Groot N.N."/>
        </authorList>
    </citation>
    <scope>NUCLEOTIDE SEQUENCE [LARGE SCALE GENOMIC DNA]</scope>
    <source>
        <strain evidence="1 2">ASO4-2</strain>
    </source>
</reference>
<evidence type="ECO:0000313" key="1">
    <source>
        <dbReference type="EMBL" id="SDB08031.1"/>
    </source>
</evidence>
<evidence type="ECO:0000313" key="2">
    <source>
        <dbReference type="Proteomes" id="UP000198771"/>
    </source>
</evidence>
<organism evidence="1 2">
    <name type="scientific">Desulfonatronum thiosulfatophilum</name>
    <dbReference type="NCBI Taxonomy" id="617002"/>
    <lineage>
        <taxon>Bacteria</taxon>
        <taxon>Pseudomonadati</taxon>
        <taxon>Thermodesulfobacteriota</taxon>
        <taxon>Desulfovibrionia</taxon>
        <taxon>Desulfovibrionales</taxon>
        <taxon>Desulfonatronaceae</taxon>
        <taxon>Desulfonatronum</taxon>
    </lineage>
</organism>
<dbReference type="GO" id="GO:0003677">
    <property type="term" value="F:DNA binding"/>
    <property type="evidence" value="ECO:0007669"/>
    <property type="project" value="InterPro"/>
</dbReference>